<gene>
    <name evidence="1" type="ORF">CY34DRAFT_108202</name>
</gene>
<evidence type="ECO:0000313" key="1">
    <source>
        <dbReference type="EMBL" id="KIK39501.1"/>
    </source>
</evidence>
<reference evidence="2" key="2">
    <citation type="submission" date="2015-01" db="EMBL/GenBank/DDBJ databases">
        <title>Evolutionary Origins and Diversification of the Mycorrhizal Mutualists.</title>
        <authorList>
            <consortium name="DOE Joint Genome Institute"/>
            <consortium name="Mycorrhizal Genomics Consortium"/>
            <person name="Kohler A."/>
            <person name="Kuo A."/>
            <person name="Nagy L.G."/>
            <person name="Floudas D."/>
            <person name="Copeland A."/>
            <person name="Barry K.W."/>
            <person name="Cichocki N."/>
            <person name="Veneault-Fourrey C."/>
            <person name="LaButti K."/>
            <person name="Lindquist E.A."/>
            <person name="Lipzen A."/>
            <person name="Lundell T."/>
            <person name="Morin E."/>
            <person name="Murat C."/>
            <person name="Riley R."/>
            <person name="Ohm R."/>
            <person name="Sun H."/>
            <person name="Tunlid A."/>
            <person name="Henrissat B."/>
            <person name="Grigoriev I.V."/>
            <person name="Hibbett D.S."/>
            <person name="Martin F."/>
        </authorList>
    </citation>
    <scope>NUCLEOTIDE SEQUENCE [LARGE SCALE GENOMIC DNA]</scope>
    <source>
        <strain evidence="2">UH-Slu-Lm8-n1</strain>
    </source>
</reference>
<dbReference type="HOGENOM" id="CLU_1983038_0_0_1"/>
<keyword evidence="2" id="KW-1185">Reference proteome</keyword>
<sequence length="126" mass="14507">MHAVVWCCKLGCTQEVRRNQIASRSDHWVTIFPVSTFATNALNTTGSLAYRIWMNERKVVLQSALRSAFKKDLYCAAWLLNNIFFPLQRWNIAIAFYMILFASVTTRTIDEYLSEKNFLSAQKGSS</sequence>
<reference evidence="1 2" key="1">
    <citation type="submission" date="2014-04" db="EMBL/GenBank/DDBJ databases">
        <authorList>
            <consortium name="DOE Joint Genome Institute"/>
            <person name="Kuo A."/>
            <person name="Ruytinx J."/>
            <person name="Rineau F."/>
            <person name="Colpaert J."/>
            <person name="Kohler A."/>
            <person name="Nagy L.G."/>
            <person name="Floudas D."/>
            <person name="Copeland A."/>
            <person name="Barry K.W."/>
            <person name="Cichocki N."/>
            <person name="Veneault-Fourrey C."/>
            <person name="LaButti K."/>
            <person name="Lindquist E.A."/>
            <person name="Lipzen A."/>
            <person name="Lundell T."/>
            <person name="Morin E."/>
            <person name="Murat C."/>
            <person name="Sun H."/>
            <person name="Tunlid A."/>
            <person name="Henrissat B."/>
            <person name="Grigoriev I.V."/>
            <person name="Hibbett D.S."/>
            <person name="Martin F."/>
            <person name="Nordberg H.P."/>
            <person name="Cantor M.N."/>
            <person name="Hua S.X."/>
        </authorList>
    </citation>
    <scope>NUCLEOTIDE SEQUENCE [LARGE SCALE GENOMIC DNA]</scope>
    <source>
        <strain evidence="1 2">UH-Slu-Lm8-n1</strain>
    </source>
</reference>
<dbReference type="InParanoid" id="A0A0D0ACW5"/>
<name>A0A0D0ACW5_9AGAM</name>
<dbReference type="AlphaFoldDB" id="A0A0D0ACW5"/>
<dbReference type="EMBL" id="KN835340">
    <property type="protein sequence ID" value="KIK39501.1"/>
    <property type="molecule type" value="Genomic_DNA"/>
</dbReference>
<protein>
    <submittedName>
        <fullName evidence="1">Uncharacterized protein</fullName>
    </submittedName>
</protein>
<accession>A0A0D0ACW5</accession>
<dbReference type="Proteomes" id="UP000054485">
    <property type="component" value="Unassembled WGS sequence"/>
</dbReference>
<evidence type="ECO:0000313" key="2">
    <source>
        <dbReference type="Proteomes" id="UP000054485"/>
    </source>
</evidence>
<organism evidence="1 2">
    <name type="scientific">Suillus luteus UH-Slu-Lm8-n1</name>
    <dbReference type="NCBI Taxonomy" id="930992"/>
    <lineage>
        <taxon>Eukaryota</taxon>
        <taxon>Fungi</taxon>
        <taxon>Dikarya</taxon>
        <taxon>Basidiomycota</taxon>
        <taxon>Agaricomycotina</taxon>
        <taxon>Agaricomycetes</taxon>
        <taxon>Agaricomycetidae</taxon>
        <taxon>Boletales</taxon>
        <taxon>Suillineae</taxon>
        <taxon>Suillaceae</taxon>
        <taxon>Suillus</taxon>
    </lineage>
</organism>
<proteinExistence type="predicted"/>